<evidence type="ECO:0000313" key="2">
    <source>
        <dbReference type="EMBL" id="AXN35644.1"/>
    </source>
</evidence>
<evidence type="ECO:0000256" key="1">
    <source>
        <dbReference type="SAM" id="Phobius"/>
    </source>
</evidence>
<evidence type="ECO:0000313" key="3">
    <source>
        <dbReference type="Proteomes" id="UP000257607"/>
    </source>
</evidence>
<feature type="transmembrane region" description="Helical" evidence="1">
    <location>
        <begin position="20"/>
        <end position="41"/>
    </location>
</feature>
<gene>
    <name evidence="2" type="ORF">DT351_04400</name>
</gene>
<proteinExistence type="predicted"/>
<dbReference type="Proteomes" id="UP000257607">
    <property type="component" value="Chromosome"/>
</dbReference>
<keyword evidence="1" id="KW-0472">Membrane</keyword>
<dbReference type="EMBL" id="CP031003">
    <property type="protein sequence ID" value="AXN35644.1"/>
    <property type="molecule type" value="Genomic_DNA"/>
</dbReference>
<sequence length="243" mass="28194">MFFIKSIPANIRYYLRQSLLIYLVDCLFLGVMLIALSLISLERHDLNQLKKQLANFNTTKEGTNPLTHLVQSKEVLLGRYQFIAVVLTIVIALVIGILTWQAFKKMRQDIDTFTSANWSRHTIVNYYTLTALCLLISASVTVILGWLLVNSYYWRGLELINQQWLQKPLRPIQGPRAFQPLFKNHLTDFSSHSLLNPILHESTKQNLTNQVFARLWAPFISLIAPVYIIGWCQVTRFRKMRKA</sequence>
<dbReference type="AlphaFoldDB" id="A0A385ADE7"/>
<feature type="transmembrane region" description="Helical" evidence="1">
    <location>
        <begin position="82"/>
        <end position="103"/>
    </location>
</feature>
<keyword evidence="1" id="KW-1133">Transmembrane helix</keyword>
<name>A0A385ADE7_LATCU</name>
<organism evidence="2 3">
    <name type="scientific">Latilactobacillus curvatus</name>
    <name type="common">Lactobacillus curvatus</name>
    <dbReference type="NCBI Taxonomy" id="28038"/>
    <lineage>
        <taxon>Bacteria</taxon>
        <taxon>Bacillati</taxon>
        <taxon>Bacillota</taxon>
        <taxon>Bacilli</taxon>
        <taxon>Lactobacillales</taxon>
        <taxon>Lactobacillaceae</taxon>
        <taxon>Latilactobacillus</taxon>
    </lineage>
</organism>
<dbReference type="RefSeq" id="WP_076787265.1">
    <property type="nucleotide sequence ID" value="NZ_CABIVZ010000034.1"/>
</dbReference>
<accession>A0A385ADE7</accession>
<feature type="transmembrane region" description="Helical" evidence="1">
    <location>
        <begin position="124"/>
        <end position="149"/>
    </location>
</feature>
<keyword evidence="1" id="KW-0812">Transmembrane</keyword>
<feature type="transmembrane region" description="Helical" evidence="1">
    <location>
        <begin position="215"/>
        <end position="234"/>
    </location>
</feature>
<protein>
    <submittedName>
        <fullName evidence="2">Uncharacterized protein</fullName>
    </submittedName>
</protein>
<reference evidence="2 3" key="1">
    <citation type="submission" date="2018-07" db="EMBL/GenBank/DDBJ databases">
        <title>Lactobacillus curvatus genome sequence.</title>
        <authorList>
            <person name="Prechtl R."/>
        </authorList>
    </citation>
    <scope>NUCLEOTIDE SEQUENCE [LARGE SCALE GENOMIC DNA]</scope>
    <source>
        <strain evidence="2 3">TMW 1.1928</strain>
    </source>
</reference>